<gene>
    <name evidence="7" type="primary">cbiA</name>
    <name evidence="10" type="ORF">CVV65_03585</name>
</gene>
<dbReference type="NCBIfam" id="NF002204">
    <property type="entry name" value="PRK01077.1"/>
    <property type="match status" value="1"/>
</dbReference>
<evidence type="ECO:0000256" key="5">
    <source>
        <dbReference type="ARBA" id="ARBA00022842"/>
    </source>
</evidence>
<dbReference type="NCBIfam" id="TIGR00379">
    <property type="entry name" value="cobB"/>
    <property type="match status" value="1"/>
</dbReference>
<evidence type="ECO:0000259" key="9">
    <source>
        <dbReference type="Pfam" id="PF07685"/>
    </source>
</evidence>
<name>A0A2K8N4Z5_9BACL</name>
<evidence type="ECO:0000259" key="8">
    <source>
        <dbReference type="Pfam" id="PF01656"/>
    </source>
</evidence>
<reference evidence="11" key="1">
    <citation type="submission" date="2017-11" db="EMBL/GenBank/DDBJ databases">
        <title>Complete Genome Sequence of Kyrpidia sp. Strain EA-1, a thermophilic, hydrogen-oxidizing Bacterium, isolated from the Azores.</title>
        <authorList>
            <person name="Reiner J.E."/>
            <person name="Lapp C.J."/>
            <person name="Bunk B."/>
            <person name="Gescher J."/>
        </authorList>
    </citation>
    <scope>NUCLEOTIDE SEQUENCE [LARGE SCALE GENOMIC DNA]</scope>
    <source>
        <strain evidence="11">EA-1</strain>
    </source>
</reference>
<proteinExistence type="inferred from homology"/>
<dbReference type="EC" id="6.3.5.11" evidence="7"/>
<dbReference type="InterPro" id="IPR027417">
    <property type="entry name" value="P-loop_NTPase"/>
</dbReference>
<feature type="domain" description="CobQ/CobB/MinD/ParA nucleotide binding" evidence="8">
    <location>
        <begin position="19"/>
        <end position="204"/>
    </location>
</feature>
<evidence type="ECO:0000256" key="3">
    <source>
        <dbReference type="ARBA" id="ARBA00022741"/>
    </source>
</evidence>
<evidence type="ECO:0000256" key="2">
    <source>
        <dbReference type="ARBA" id="ARBA00022598"/>
    </source>
</evidence>
<dbReference type="Proteomes" id="UP000231932">
    <property type="component" value="Chromosome"/>
</dbReference>
<dbReference type="EMBL" id="CP024955">
    <property type="protein sequence ID" value="ATY84145.1"/>
    <property type="molecule type" value="Genomic_DNA"/>
</dbReference>
<dbReference type="GO" id="GO:0042242">
    <property type="term" value="F:cobyrinic acid a,c-diamide synthase activity"/>
    <property type="evidence" value="ECO:0007669"/>
    <property type="project" value="UniProtKB-UniRule"/>
</dbReference>
<dbReference type="Pfam" id="PF01656">
    <property type="entry name" value="CbiA"/>
    <property type="match status" value="1"/>
</dbReference>
<dbReference type="InterPro" id="IPR004484">
    <property type="entry name" value="CbiA/CobB_synth"/>
</dbReference>
<evidence type="ECO:0000313" key="10">
    <source>
        <dbReference type="EMBL" id="ATY84145.1"/>
    </source>
</evidence>
<dbReference type="RefSeq" id="WP_100666975.1">
    <property type="nucleotide sequence ID" value="NZ_CP024955.1"/>
</dbReference>
<dbReference type="UniPathway" id="UPA00148">
    <property type="reaction ID" value="UER00231"/>
</dbReference>
<dbReference type="PANTHER" id="PTHR43873:SF1">
    <property type="entry name" value="COBYRINATE A,C-DIAMIDE SYNTHASE"/>
    <property type="match status" value="1"/>
</dbReference>
<dbReference type="HAMAP" id="MF_00027">
    <property type="entry name" value="CobB_CbiA"/>
    <property type="match status" value="1"/>
</dbReference>
<feature type="site" description="Increases nucleophilicity of active site Cys" evidence="7">
    <location>
        <position position="448"/>
    </location>
</feature>
<sequence>MKGKALAKPSSGSSCPRLLIAGTHSGAGKTTFTVGLMAELRRRGLTVQGFKVGPDYIDPTFHRAVTGRPARNLDTWMVPEEALSESFFRGCAGADVAVIEGVMGLYDGKDPRNDRGSAAQVARLLQVPVILVVDVHSMARSAAAVVLGFQRLDPRVRIVGVVANRVGSPGHAEIIRTAVEGACGIPVLGALPRRLDLAAPERHLGLIPALERGELSGWFDELAQMVRESVNVDRVVELARSAPAPGASDPVLFARPPRPPRVNLAVAWDAAFHFYYAENLELLEHRGARLLFFSPLAGEEVPEEADGLYIGGGFPEEFAQELSSHRQVLEDLRRRHAGGLPIYAECGGLMYLSRGIETAEGRRYPMAGLVPAWVRMQRTLAALGYREVVAERDTVLLKAGEKARGHEFHYSHLVEIEEPYPWAYRVSARRGWGRDGYAEDRLLAAYTHLHFGSHPDMVDRWLDLCARHRAERAGAWEG</sequence>
<organism evidence="10 11">
    <name type="scientific">Kyrpidia spormannii</name>
    <dbReference type="NCBI Taxonomy" id="2055160"/>
    <lineage>
        <taxon>Bacteria</taxon>
        <taxon>Bacillati</taxon>
        <taxon>Bacillota</taxon>
        <taxon>Bacilli</taxon>
        <taxon>Bacillales</taxon>
        <taxon>Alicyclobacillaceae</taxon>
        <taxon>Kyrpidia</taxon>
    </lineage>
</organism>
<comment type="miscellaneous">
    <text evidence="7">The a and c carboxylates of cobyrinate are activated for nucleophilic attack via formation of a phosphorylated intermediate by ATP. CbiA catalyzes first the amidation of the c-carboxylate, and then that of the a-carboxylate.</text>
</comment>
<evidence type="ECO:0000313" key="11">
    <source>
        <dbReference type="Proteomes" id="UP000231932"/>
    </source>
</evidence>
<dbReference type="CDD" id="cd05388">
    <property type="entry name" value="CobB_N"/>
    <property type="match status" value="1"/>
</dbReference>
<feature type="domain" description="CobB/CobQ-like glutamine amidotransferase" evidence="9">
    <location>
        <begin position="264"/>
        <end position="454"/>
    </location>
</feature>
<dbReference type="OrthoDB" id="9764035at2"/>
<comment type="function">
    <text evidence="7">Catalyzes the ATP-dependent amidation of the two carboxylate groups at positions a and c of cobyrinate, using either L-glutamine or ammonia as the nitrogen source.</text>
</comment>
<dbReference type="PROSITE" id="PS51274">
    <property type="entry name" value="GATASE_COBBQ"/>
    <property type="match status" value="1"/>
</dbReference>
<dbReference type="SUPFAM" id="SSF52317">
    <property type="entry name" value="Class I glutamine amidotransferase-like"/>
    <property type="match status" value="1"/>
</dbReference>
<dbReference type="GO" id="GO:0005524">
    <property type="term" value="F:ATP binding"/>
    <property type="evidence" value="ECO:0007669"/>
    <property type="project" value="UniProtKB-UniRule"/>
</dbReference>
<dbReference type="CDD" id="cd03130">
    <property type="entry name" value="GATase1_CobB"/>
    <property type="match status" value="1"/>
</dbReference>
<dbReference type="InterPro" id="IPR002586">
    <property type="entry name" value="CobQ/CobB/MinD/ParA_Nub-bd_dom"/>
</dbReference>
<dbReference type="KEGG" id="kyr:CVV65_03585"/>
<dbReference type="InterPro" id="IPR029062">
    <property type="entry name" value="Class_I_gatase-like"/>
</dbReference>
<keyword evidence="5 7" id="KW-0460">Magnesium</keyword>
<comment type="cofactor">
    <cofactor evidence="1 7">
        <name>Mg(2+)</name>
        <dbReference type="ChEBI" id="CHEBI:18420"/>
    </cofactor>
</comment>
<comment type="pathway">
    <text evidence="7">Cofactor biosynthesis; adenosylcobalamin biosynthesis; cob(II)yrinate a,c-diamide from sirohydrochlorin (anaerobic route): step 10/10.</text>
</comment>
<keyword evidence="11" id="KW-1185">Reference proteome</keyword>
<comment type="domain">
    <text evidence="7">Comprises of two domains. The C-terminal domain contains the binding site for glutamine and catalyzes the hydrolysis of this substrate to glutamate and ammonia. The N-terminal domain is anticipated to bind ATP and cobyrinate and catalyzes the ultimate synthesis of the diamide product. The ammonia produced via the glutaminase domain is probably translocated to the adjacent domain via a molecular tunnel, where it reacts with an activated intermediate.</text>
</comment>
<comment type="similarity">
    <text evidence="7">Belongs to the CobB/CbiA family.</text>
</comment>
<accession>A0A2K8N4Z5</accession>
<dbReference type="GO" id="GO:0009236">
    <property type="term" value="P:cobalamin biosynthetic process"/>
    <property type="evidence" value="ECO:0007669"/>
    <property type="project" value="UniProtKB-UniRule"/>
</dbReference>
<dbReference type="Pfam" id="PF07685">
    <property type="entry name" value="GATase_3"/>
    <property type="match status" value="1"/>
</dbReference>
<keyword evidence="4 7" id="KW-0067">ATP-binding</keyword>
<dbReference type="InterPro" id="IPR011698">
    <property type="entry name" value="GATase_3"/>
</dbReference>
<dbReference type="Gene3D" id="3.40.50.880">
    <property type="match status" value="1"/>
</dbReference>
<evidence type="ECO:0000256" key="4">
    <source>
        <dbReference type="ARBA" id="ARBA00022840"/>
    </source>
</evidence>
<dbReference type="SUPFAM" id="SSF52540">
    <property type="entry name" value="P-loop containing nucleoside triphosphate hydrolases"/>
    <property type="match status" value="1"/>
</dbReference>
<feature type="active site" description="Nucleophile" evidence="7">
    <location>
        <position position="346"/>
    </location>
</feature>
<keyword evidence="7" id="KW-0169">Cobalamin biosynthesis</keyword>
<evidence type="ECO:0000256" key="1">
    <source>
        <dbReference type="ARBA" id="ARBA00001946"/>
    </source>
</evidence>
<keyword evidence="3 7" id="KW-0547">Nucleotide-binding</keyword>
<evidence type="ECO:0000256" key="7">
    <source>
        <dbReference type="HAMAP-Rule" id="MF_00027"/>
    </source>
</evidence>
<dbReference type="Gene3D" id="3.40.50.300">
    <property type="entry name" value="P-loop containing nucleotide triphosphate hydrolases"/>
    <property type="match status" value="2"/>
</dbReference>
<protein>
    <recommendedName>
        <fullName evidence="7">Cobyrinate a,c-diamide synthase</fullName>
        <ecNumber evidence="7">6.3.5.11</ecNumber>
    </recommendedName>
    <alternativeName>
        <fullName evidence="7">Cobyrinic acid a,c-diamide synthetase</fullName>
    </alternativeName>
</protein>
<dbReference type="PANTHER" id="PTHR43873">
    <property type="entry name" value="COBYRINATE A,C-DIAMIDE SYNTHASE"/>
    <property type="match status" value="1"/>
</dbReference>
<comment type="catalytic activity">
    <reaction evidence="7">
        <text>cob(II)yrinate + 2 L-glutamine + 2 ATP + 2 H2O = cob(II)yrinate a,c diamide + 2 L-glutamate + 2 ADP + 2 phosphate + 2 H(+)</text>
        <dbReference type="Rhea" id="RHEA:26289"/>
        <dbReference type="ChEBI" id="CHEBI:15377"/>
        <dbReference type="ChEBI" id="CHEBI:15378"/>
        <dbReference type="ChEBI" id="CHEBI:29985"/>
        <dbReference type="ChEBI" id="CHEBI:30616"/>
        <dbReference type="ChEBI" id="CHEBI:43474"/>
        <dbReference type="ChEBI" id="CHEBI:58359"/>
        <dbReference type="ChEBI" id="CHEBI:58537"/>
        <dbReference type="ChEBI" id="CHEBI:58894"/>
        <dbReference type="ChEBI" id="CHEBI:456216"/>
        <dbReference type="EC" id="6.3.5.11"/>
    </reaction>
</comment>
<keyword evidence="2 7" id="KW-0436">Ligase</keyword>
<dbReference type="AlphaFoldDB" id="A0A2K8N4Z5"/>
<keyword evidence="6 7" id="KW-0315">Glutamine amidotransferase</keyword>
<evidence type="ECO:0000256" key="6">
    <source>
        <dbReference type="ARBA" id="ARBA00022962"/>
    </source>
</evidence>